<dbReference type="Proteomes" id="UP000784294">
    <property type="component" value="Unassembled WGS sequence"/>
</dbReference>
<feature type="compositionally biased region" description="Acidic residues" evidence="1">
    <location>
        <begin position="1"/>
        <end position="12"/>
    </location>
</feature>
<gene>
    <name evidence="2" type="ORF">PXEA_LOCUS31861</name>
</gene>
<proteinExistence type="predicted"/>
<feature type="compositionally biased region" description="Basic and acidic residues" evidence="1">
    <location>
        <begin position="46"/>
        <end position="59"/>
    </location>
</feature>
<feature type="region of interest" description="Disordered" evidence="1">
    <location>
        <begin position="1"/>
        <end position="59"/>
    </location>
</feature>
<dbReference type="AlphaFoldDB" id="A0A448XJU7"/>
<reference evidence="2" key="1">
    <citation type="submission" date="2018-11" db="EMBL/GenBank/DDBJ databases">
        <authorList>
            <consortium name="Pathogen Informatics"/>
        </authorList>
    </citation>
    <scope>NUCLEOTIDE SEQUENCE</scope>
</reference>
<organism evidence="2 3">
    <name type="scientific">Protopolystoma xenopodis</name>
    <dbReference type="NCBI Taxonomy" id="117903"/>
    <lineage>
        <taxon>Eukaryota</taxon>
        <taxon>Metazoa</taxon>
        <taxon>Spiralia</taxon>
        <taxon>Lophotrochozoa</taxon>
        <taxon>Platyhelminthes</taxon>
        <taxon>Monogenea</taxon>
        <taxon>Polyopisthocotylea</taxon>
        <taxon>Polystomatidea</taxon>
        <taxon>Polystomatidae</taxon>
        <taxon>Protopolystoma</taxon>
    </lineage>
</organism>
<accession>A0A448XJU7</accession>
<comment type="caution">
    <text evidence="2">The sequence shown here is derived from an EMBL/GenBank/DDBJ whole genome shotgun (WGS) entry which is preliminary data.</text>
</comment>
<dbReference type="EMBL" id="CAAALY010257885">
    <property type="protein sequence ID" value="VEL38421.1"/>
    <property type="molecule type" value="Genomic_DNA"/>
</dbReference>
<evidence type="ECO:0000256" key="1">
    <source>
        <dbReference type="SAM" id="MobiDB-lite"/>
    </source>
</evidence>
<name>A0A448XJU7_9PLAT</name>
<sequence length="59" mass="6612">MFEALETAEEGEGYLAEATITGGPATPHPGLMKEVRKKRRNKHKRDSAPSEGKRRFMVL</sequence>
<evidence type="ECO:0000313" key="2">
    <source>
        <dbReference type="EMBL" id="VEL38421.1"/>
    </source>
</evidence>
<evidence type="ECO:0000313" key="3">
    <source>
        <dbReference type="Proteomes" id="UP000784294"/>
    </source>
</evidence>
<protein>
    <submittedName>
        <fullName evidence="2">Uncharacterized protein</fullName>
    </submittedName>
</protein>
<feature type="compositionally biased region" description="Basic residues" evidence="1">
    <location>
        <begin position="35"/>
        <end position="45"/>
    </location>
</feature>
<keyword evidence="3" id="KW-1185">Reference proteome</keyword>